<dbReference type="RefSeq" id="WP_176944063.1">
    <property type="nucleotide sequence ID" value="NZ_CP084916.1"/>
</dbReference>
<name>A0A1H0YDE3_9LACT</name>
<organism evidence="1 2">
    <name type="scientific">Carnobacterium viridans</name>
    <dbReference type="NCBI Taxonomy" id="174587"/>
    <lineage>
        <taxon>Bacteria</taxon>
        <taxon>Bacillati</taxon>
        <taxon>Bacillota</taxon>
        <taxon>Bacilli</taxon>
        <taxon>Lactobacillales</taxon>
        <taxon>Carnobacteriaceae</taxon>
        <taxon>Carnobacterium</taxon>
    </lineage>
</organism>
<evidence type="ECO:0000313" key="1">
    <source>
        <dbReference type="EMBL" id="SDQ13177.1"/>
    </source>
</evidence>
<proteinExistence type="predicted"/>
<reference evidence="2" key="1">
    <citation type="submission" date="2016-10" db="EMBL/GenBank/DDBJ databases">
        <authorList>
            <person name="Varghese N."/>
            <person name="Submissions S."/>
        </authorList>
    </citation>
    <scope>NUCLEOTIDE SEQUENCE [LARGE SCALE GENOMIC DNA]</scope>
    <source>
        <strain evidence="2">MPL-11</strain>
    </source>
</reference>
<gene>
    <name evidence="1" type="ORF">SAMN04487752_0881</name>
</gene>
<dbReference type="EMBL" id="FNJW01000008">
    <property type="protein sequence ID" value="SDQ13177.1"/>
    <property type="molecule type" value="Genomic_DNA"/>
</dbReference>
<dbReference type="AlphaFoldDB" id="A0A1H0YDE3"/>
<dbReference type="Proteomes" id="UP000199481">
    <property type="component" value="Unassembled WGS sequence"/>
</dbReference>
<evidence type="ECO:0000313" key="2">
    <source>
        <dbReference type="Proteomes" id="UP000199481"/>
    </source>
</evidence>
<keyword evidence="2" id="KW-1185">Reference proteome</keyword>
<accession>A0A1H0YDE3</accession>
<sequence length="55" mass="6119">MGNEQLTNVTVVYRSLPKEGESIEQQLLLSLTFNETTKAYEGELASVTNNLMAIE</sequence>
<protein>
    <submittedName>
        <fullName evidence="1">Uncharacterized protein</fullName>
    </submittedName>
</protein>